<feature type="transmembrane region" description="Helical" evidence="1">
    <location>
        <begin position="207"/>
        <end position="229"/>
    </location>
</feature>
<dbReference type="AlphaFoldDB" id="A0ABD1F3G2"/>
<keyword evidence="1" id="KW-0812">Transmembrane</keyword>
<feature type="transmembrane region" description="Helical" evidence="1">
    <location>
        <begin position="155"/>
        <end position="171"/>
    </location>
</feature>
<keyword evidence="1" id="KW-0472">Membrane</keyword>
<dbReference type="Pfam" id="PF15993">
    <property type="entry name" value="Fuseless"/>
    <property type="match status" value="1"/>
</dbReference>
<dbReference type="InterPro" id="IPR032751">
    <property type="entry name" value="Fuseless"/>
</dbReference>
<accession>A0ABD1F3G2</accession>
<keyword evidence="3" id="KW-1185">Reference proteome</keyword>
<feature type="transmembrane region" description="Helical" evidence="1">
    <location>
        <begin position="76"/>
        <end position="99"/>
    </location>
</feature>
<feature type="transmembrane region" description="Helical" evidence="1">
    <location>
        <begin position="280"/>
        <end position="301"/>
    </location>
</feature>
<organism evidence="2 3">
    <name type="scientific">Hypothenemus hampei</name>
    <name type="common">Coffee berry borer</name>
    <dbReference type="NCBI Taxonomy" id="57062"/>
    <lineage>
        <taxon>Eukaryota</taxon>
        <taxon>Metazoa</taxon>
        <taxon>Ecdysozoa</taxon>
        <taxon>Arthropoda</taxon>
        <taxon>Hexapoda</taxon>
        <taxon>Insecta</taxon>
        <taxon>Pterygota</taxon>
        <taxon>Neoptera</taxon>
        <taxon>Endopterygota</taxon>
        <taxon>Coleoptera</taxon>
        <taxon>Polyphaga</taxon>
        <taxon>Cucujiformia</taxon>
        <taxon>Curculionidae</taxon>
        <taxon>Scolytinae</taxon>
        <taxon>Hypothenemus</taxon>
    </lineage>
</organism>
<evidence type="ECO:0000313" key="2">
    <source>
        <dbReference type="EMBL" id="KAL1506752.1"/>
    </source>
</evidence>
<proteinExistence type="predicted"/>
<feature type="transmembrane region" description="Helical" evidence="1">
    <location>
        <begin position="111"/>
        <end position="135"/>
    </location>
</feature>
<reference evidence="2 3" key="1">
    <citation type="submission" date="2024-05" db="EMBL/GenBank/DDBJ databases">
        <title>Genetic variation in Jamaican populations of the coffee berry borer (Hypothenemus hampei).</title>
        <authorList>
            <person name="Errbii M."/>
            <person name="Myrie A."/>
        </authorList>
    </citation>
    <scope>NUCLEOTIDE SEQUENCE [LARGE SCALE GENOMIC DNA]</scope>
    <source>
        <strain evidence="2">JA-Hopewell-2020-01-JO</strain>
        <tissue evidence="2">Whole body</tissue>
    </source>
</reference>
<name>A0ABD1F3G2_HYPHA</name>
<comment type="caution">
    <text evidence="2">The sequence shown here is derived from an EMBL/GenBank/DDBJ whole genome shotgun (WGS) entry which is preliminary data.</text>
</comment>
<dbReference type="Proteomes" id="UP001566132">
    <property type="component" value="Unassembled WGS sequence"/>
</dbReference>
<sequence>MDYKQNLNEHLNVQDGIQKIVLVPKNLVHKSKISVISLVDILISIFVVGPLVVLTWRGLWGYMDIHAEYFPVWPCFLLGLSAHVMLAMIQNSLHSLLLWNHNWYQKLISNIIRRIYTFGFLVVSILHWRNGWAIIDSLTHVEYGPDMLVKRESCQLALILSVTCYGVLAAIKSLRNAIATPFAICIDKSDYVFRFPTMLNDKRDTSYLLLILDCILSVVLVANLVMIFWRGLFIVVDVILLPENLIASAWSSVVIGLLFVGLVFRIQGFMKTLCSEKVGLLRLIIADFYISLTIIATVFYWRGLWYLINIYFLPSVPDLSNLVSVAIGFLALVLLNCSNTLLVRGVCLDAKEPKGECVIFPCQYLSIILKQDNTMTKTDASEEELINKNENANV</sequence>
<dbReference type="PANTHER" id="PTHR35270:SF2">
    <property type="entry name" value="FUSELESS, ISOFORM A"/>
    <property type="match status" value="1"/>
</dbReference>
<gene>
    <name evidence="2" type="ORF">ABEB36_006055</name>
</gene>
<feature type="transmembrane region" description="Helical" evidence="1">
    <location>
        <begin position="35"/>
        <end position="56"/>
    </location>
</feature>
<evidence type="ECO:0000256" key="1">
    <source>
        <dbReference type="SAM" id="Phobius"/>
    </source>
</evidence>
<feature type="transmembrane region" description="Helical" evidence="1">
    <location>
        <begin position="249"/>
        <end position="268"/>
    </location>
</feature>
<dbReference type="EMBL" id="JBDJPC010000004">
    <property type="protein sequence ID" value="KAL1506752.1"/>
    <property type="molecule type" value="Genomic_DNA"/>
</dbReference>
<keyword evidence="1" id="KW-1133">Transmembrane helix</keyword>
<feature type="transmembrane region" description="Helical" evidence="1">
    <location>
        <begin position="321"/>
        <end position="342"/>
    </location>
</feature>
<evidence type="ECO:0000313" key="3">
    <source>
        <dbReference type="Proteomes" id="UP001566132"/>
    </source>
</evidence>
<protein>
    <recommendedName>
        <fullName evidence="4">Transmembrane protein</fullName>
    </recommendedName>
</protein>
<dbReference type="PANTHER" id="PTHR35270">
    <property type="entry name" value="FUSELESS, ISOFORM A"/>
    <property type="match status" value="1"/>
</dbReference>
<evidence type="ECO:0008006" key="4">
    <source>
        <dbReference type="Google" id="ProtNLM"/>
    </source>
</evidence>